<keyword evidence="5" id="KW-1185">Reference proteome</keyword>
<dbReference type="PIRSF" id="PIRSF018266">
    <property type="entry name" value="FecR"/>
    <property type="match status" value="1"/>
</dbReference>
<evidence type="ECO:0000313" key="5">
    <source>
        <dbReference type="Proteomes" id="UP000260644"/>
    </source>
</evidence>
<dbReference type="GO" id="GO:0016989">
    <property type="term" value="F:sigma factor antagonist activity"/>
    <property type="evidence" value="ECO:0007669"/>
    <property type="project" value="TreeGrafter"/>
</dbReference>
<feature type="domain" description="Protein FecR C-terminal" evidence="3">
    <location>
        <begin position="275"/>
        <end position="341"/>
    </location>
</feature>
<proteinExistence type="predicted"/>
<evidence type="ECO:0000259" key="3">
    <source>
        <dbReference type="Pfam" id="PF16344"/>
    </source>
</evidence>
<feature type="transmembrane region" description="Helical" evidence="1">
    <location>
        <begin position="84"/>
        <end position="101"/>
    </location>
</feature>
<accession>A0A3E1Y6I4</accession>
<keyword evidence="1" id="KW-0812">Transmembrane</keyword>
<dbReference type="EMBL" id="QPMM01000010">
    <property type="protein sequence ID" value="RFS20527.1"/>
    <property type="molecule type" value="Genomic_DNA"/>
</dbReference>
<feature type="domain" description="FecR protein" evidence="2">
    <location>
        <begin position="132"/>
        <end position="218"/>
    </location>
</feature>
<evidence type="ECO:0000259" key="2">
    <source>
        <dbReference type="Pfam" id="PF04773"/>
    </source>
</evidence>
<dbReference type="Gene3D" id="3.55.50.30">
    <property type="match status" value="1"/>
</dbReference>
<evidence type="ECO:0000256" key="1">
    <source>
        <dbReference type="SAM" id="Phobius"/>
    </source>
</evidence>
<dbReference type="PANTHER" id="PTHR30273">
    <property type="entry name" value="PERIPLASMIC SIGNAL SENSOR AND SIGMA FACTOR ACTIVATOR FECR-RELATED"/>
    <property type="match status" value="1"/>
</dbReference>
<dbReference type="OrthoDB" id="663025at2"/>
<keyword evidence="1" id="KW-1133">Transmembrane helix</keyword>
<dbReference type="Gene3D" id="2.60.120.1440">
    <property type="match status" value="1"/>
</dbReference>
<sequence>MQDLKILLQKYFNGECSEEEKNELLVLLEQQPDLLDKYFDEELPAENEVELPSVAASANMKAAILKATVPVVPISNGRSNAWKWWAAAAVLLLAGAGFYLVNQPAITKPMATNIDSPAKIATDTTIINQGHDSQLITLKDGSWIKLSPASHVKFSIDFLKNRHITLKGSAVFDVARDDKHPFSVTTNEIVTTALGTRFGIETGKGNTVSITLLQGKVQVTGTHMQQVFKPVVLLPGDMFNVKEQVPGIQVARAVPVPKANKIVVQNTTVITDSTFNFHNEKLLNVIKSLQAYYNESVTMPAVSDKATFTGEFNKTESFSNIIQVLADLNNLNIEKHDSTIILSTK</sequence>
<dbReference type="RefSeq" id="WP_116977247.1">
    <property type="nucleotide sequence ID" value="NZ_QPMM01000010.1"/>
</dbReference>
<organism evidence="4 5">
    <name type="scientific">Chitinophaga silvatica</name>
    <dbReference type="NCBI Taxonomy" id="2282649"/>
    <lineage>
        <taxon>Bacteria</taxon>
        <taxon>Pseudomonadati</taxon>
        <taxon>Bacteroidota</taxon>
        <taxon>Chitinophagia</taxon>
        <taxon>Chitinophagales</taxon>
        <taxon>Chitinophagaceae</taxon>
        <taxon>Chitinophaga</taxon>
    </lineage>
</organism>
<dbReference type="Pfam" id="PF04773">
    <property type="entry name" value="FecR"/>
    <property type="match status" value="1"/>
</dbReference>
<keyword evidence="1" id="KW-0472">Membrane</keyword>
<comment type="caution">
    <text evidence="4">The sequence shown here is derived from an EMBL/GenBank/DDBJ whole genome shotgun (WGS) entry which is preliminary data.</text>
</comment>
<dbReference type="Pfam" id="PF16344">
    <property type="entry name" value="FecR_C"/>
    <property type="match status" value="1"/>
</dbReference>
<dbReference type="InterPro" id="IPR012373">
    <property type="entry name" value="Ferrdict_sens_TM"/>
</dbReference>
<dbReference type="AlphaFoldDB" id="A0A3E1Y6I4"/>
<name>A0A3E1Y6I4_9BACT</name>
<dbReference type="InterPro" id="IPR006860">
    <property type="entry name" value="FecR"/>
</dbReference>
<dbReference type="Proteomes" id="UP000260644">
    <property type="component" value="Unassembled WGS sequence"/>
</dbReference>
<evidence type="ECO:0000313" key="4">
    <source>
        <dbReference type="EMBL" id="RFS20527.1"/>
    </source>
</evidence>
<gene>
    <name evidence="4" type="ORF">DVR12_18345</name>
</gene>
<reference evidence="4 5" key="1">
    <citation type="submission" date="2018-07" db="EMBL/GenBank/DDBJ databases">
        <title>Chitinophaga K2CV101002-2 sp. nov., isolated from a monsoon evergreen broad-leaved forest soil.</title>
        <authorList>
            <person name="Lv Y."/>
        </authorList>
    </citation>
    <scope>NUCLEOTIDE SEQUENCE [LARGE SCALE GENOMIC DNA]</scope>
    <source>
        <strain evidence="4 5">GDMCC 1.1288</strain>
    </source>
</reference>
<protein>
    <submittedName>
        <fullName evidence="4">FecR family protein</fullName>
    </submittedName>
</protein>
<dbReference type="InterPro" id="IPR032508">
    <property type="entry name" value="FecR_C"/>
</dbReference>
<dbReference type="PANTHER" id="PTHR30273:SF2">
    <property type="entry name" value="PROTEIN FECR"/>
    <property type="match status" value="1"/>
</dbReference>